<dbReference type="STRING" id="1173020.Cha6605_1415"/>
<organism evidence="2 3">
    <name type="scientific">Chamaesiphon minutus (strain ATCC 27169 / PCC 6605)</name>
    <dbReference type="NCBI Taxonomy" id="1173020"/>
    <lineage>
        <taxon>Bacteria</taxon>
        <taxon>Bacillati</taxon>
        <taxon>Cyanobacteriota</taxon>
        <taxon>Cyanophyceae</taxon>
        <taxon>Gomontiellales</taxon>
        <taxon>Chamaesiphonaceae</taxon>
        <taxon>Chamaesiphon</taxon>
    </lineage>
</organism>
<protein>
    <submittedName>
        <fullName evidence="2">Uncharacterized protein</fullName>
    </submittedName>
</protein>
<keyword evidence="1" id="KW-1133">Transmembrane helix</keyword>
<keyword evidence="1" id="KW-0812">Transmembrane</keyword>
<sequence length="49" mass="5684">MNRRDWHQAQHFALQAIVIITFLGALFGVVTGLYGGMRYFKPNYPEQVK</sequence>
<proteinExistence type="predicted"/>
<reference evidence="2 3" key="1">
    <citation type="submission" date="2012-05" db="EMBL/GenBank/DDBJ databases">
        <title>Finished chromosome of genome of Chamaesiphon sp. PCC 6605.</title>
        <authorList>
            <consortium name="US DOE Joint Genome Institute"/>
            <person name="Gugger M."/>
            <person name="Coursin T."/>
            <person name="Rippka R."/>
            <person name="Tandeau De Marsac N."/>
            <person name="Huntemann M."/>
            <person name="Wei C.-L."/>
            <person name="Han J."/>
            <person name="Detter J.C."/>
            <person name="Han C."/>
            <person name="Tapia R."/>
            <person name="Chen A."/>
            <person name="Kyrpides N."/>
            <person name="Mavromatis K."/>
            <person name="Markowitz V."/>
            <person name="Szeto E."/>
            <person name="Ivanova N."/>
            <person name="Pagani I."/>
            <person name="Pati A."/>
            <person name="Goodwin L."/>
            <person name="Nordberg H.P."/>
            <person name="Cantor M.N."/>
            <person name="Hua S.X."/>
            <person name="Woyke T."/>
            <person name="Kerfeld C.A."/>
        </authorList>
    </citation>
    <scope>NUCLEOTIDE SEQUENCE [LARGE SCALE GENOMIC DNA]</scope>
    <source>
        <strain evidence="3">ATCC 27169 / PCC 6605</strain>
    </source>
</reference>
<dbReference type="RefSeq" id="WP_015158772.1">
    <property type="nucleotide sequence ID" value="NC_019697.1"/>
</dbReference>
<dbReference type="KEGG" id="cmp:Cha6605_1415"/>
<gene>
    <name evidence="2" type="ORF">Cha6605_1415</name>
</gene>
<evidence type="ECO:0000313" key="3">
    <source>
        <dbReference type="Proteomes" id="UP000010366"/>
    </source>
</evidence>
<evidence type="ECO:0000313" key="2">
    <source>
        <dbReference type="EMBL" id="AFY92592.1"/>
    </source>
</evidence>
<dbReference type="Proteomes" id="UP000010366">
    <property type="component" value="Chromosome"/>
</dbReference>
<keyword evidence="1" id="KW-0472">Membrane</keyword>
<dbReference type="HOGENOM" id="CLU_3133752_0_0_3"/>
<evidence type="ECO:0000256" key="1">
    <source>
        <dbReference type="SAM" id="Phobius"/>
    </source>
</evidence>
<name>K9UBU8_CHAP6</name>
<keyword evidence="3" id="KW-1185">Reference proteome</keyword>
<dbReference type="EMBL" id="CP003600">
    <property type="protein sequence ID" value="AFY92592.1"/>
    <property type="molecule type" value="Genomic_DNA"/>
</dbReference>
<dbReference type="AlphaFoldDB" id="K9UBU8"/>
<feature type="transmembrane region" description="Helical" evidence="1">
    <location>
        <begin position="12"/>
        <end position="34"/>
    </location>
</feature>
<accession>K9UBU8</accession>